<dbReference type="RefSeq" id="WP_114899709.1">
    <property type="nucleotide sequence ID" value="NZ_CP031222.1"/>
</dbReference>
<feature type="transmembrane region" description="Helical" evidence="6">
    <location>
        <begin position="42"/>
        <end position="62"/>
    </location>
</feature>
<sequence>MTSSLRYAYLGIILTTFFWGTNFNAGAYIIRFMSPITAATERFVIATLLLVVIFGGLGRLRLTALKQNLLPFIAIGLLGVVGFNMAMFFGLQSTTPINGALIMATTPLTTLALAYVFEREQMTLHKVIGLIFGLAGVILVITHGDLMHLLTLKIAHGDVMILAGSVSFSLTTIISRRFVVEATPLETTTFSMLFGTLILVILSLIFEHPLTMITAMPVSVHIALLYLAFFGSMIAYLFWFNGIRHIGSSRAAAFFNLVPVFTMLVSIIFGALPNIWQILGTLGVIIGVIFTTGAIQKRKATSLSPPKTANT</sequence>
<dbReference type="InterPro" id="IPR000620">
    <property type="entry name" value="EamA_dom"/>
</dbReference>
<feature type="domain" description="EamA" evidence="7">
    <location>
        <begin position="157"/>
        <end position="292"/>
    </location>
</feature>
<dbReference type="InterPro" id="IPR050638">
    <property type="entry name" value="AA-Vitamin_Transporters"/>
</dbReference>
<accession>A0A345P8J2</accession>
<dbReference type="KEGG" id="mbah:HYN46_12635"/>
<dbReference type="PANTHER" id="PTHR32322">
    <property type="entry name" value="INNER MEMBRANE TRANSPORTER"/>
    <property type="match status" value="1"/>
</dbReference>
<protein>
    <submittedName>
        <fullName evidence="8">DMT family transporter</fullName>
    </submittedName>
</protein>
<feature type="transmembrane region" description="Helical" evidence="6">
    <location>
        <begin position="97"/>
        <end position="117"/>
    </location>
</feature>
<dbReference type="Pfam" id="PF00892">
    <property type="entry name" value="EamA"/>
    <property type="match status" value="2"/>
</dbReference>
<feature type="transmembrane region" description="Helical" evidence="6">
    <location>
        <begin position="124"/>
        <end position="142"/>
    </location>
</feature>
<comment type="subcellular location">
    <subcellularLocation>
        <location evidence="1">Membrane</location>
        <topology evidence="1">Multi-pass membrane protein</topology>
    </subcellularLocation>
</comment>
<feature type="transmembrane region" description="Helical" evidence="6">
    <location>
        <begin position="187"/>
        <end position="206"/>
    </location>
</feature>
<dbReference type="SUPFAM" id="SSF103481">
    <property type="entry name" value="Multidrug resistance efflux transporter EmrE"/>
    <property type="match status" value="2"/>
</dbReference>
<evidence type="ECO:0000259" key="7">
    <source>
        <dbReference type="Pfam" id="PF00892"/>
    </source>
</evidence>
<organism evidence="8 9">
    <name type="scientific">Aquirhabdus parva</name>
    <dbReference type="NCBI Taxonomy" id="2283318"/>
    <lineage>
        <taxon>Bacteria</taxon>
        <taxon>Pseudomonadati</taxon>
        <taxon>Pseudomonadota</taxon>
        <taxon>Gammaproteobacteria</taxon>
        <taxon>Moraxellales</taxon>
        <taxon>Moraxellaceae</taxon>
        <taxon>Aquirhabdus</taxon>
    </lineage>
</organism>
<evidence type="ECO:0000313" key="8">
    <source>
        <dbReference type="EMBL" id="AXI03601.1"/>
    </source>
</evidence>
<keyword evidence="5 6" id="KW-0472">Membrane</keyword>
<feature type="transmembrane region" description="Helical" evidence="6">
    <location>
        <begin position="69"/>
        <end position="91"/>
    </location>
</feature>
<evidence type="ECO:0000256" key="6">
    <source>
        <dbReference type="SAM" id="Phobius"/>
    </source>
</evidence>
<keyword evidence="9" id="KW-1185">Reference proteome</keyword>
<dbReference type="Proteomes" id="UP000253940">
    <property type="component" value="Chromosome"/>
</dbReference>
<feature type="transmembrane region" description="Helical" evidence="6">
    <location>
        <begin position="251"/>
        <end position="269"/>
    </location>
</feature>
<dbReference type="PANTHER" id="PTHR32322:SF2">
    <property type="entry name" value="EAMA DOMAIN-CONTAINING PROTEIN"/>
    <property type="match status" value="1"/>
</dbReference>
<feature type="transmembrane region" description="Helical" evidence="6">
    <location>
        <begin position="7"/>
        <end position="30"/>
    </location>
</feature>
<evidence type="ECO:0000256" key="3">
    <source>
        <dbReference type="ARBA" id="ARBA00022692"/>
    </source>
</evidence>
<name>A0A345P8J2_9GAMM</name>
<feature type="transmembrane region" description="Helical" evidence="6">
    <location>
        <begin position="218"/>
        <end position="239"/>
    </location>
</feature>
<reference evidence="8 9" key="1">
    <citation type="submission" date="2018-07" db="EMBL/GenBank/DDBJ databases">
        <title>Genome sequencing of Moraxellaceae gen. HYN0046.</title>
        <authorList>
            <person name="Kim M."/>
            <person name="Yi H."/>
        </authorList>
    </citation>
    <scope>NUCLEOTIDE SEQUENCE [LARGE SCALE GENOMIC DNA]</scope>
    <source>
        <strain evidence="8 9">HYN0046</strain>
    </source>
</reference>
<dbReference type="InterPro" id="IPR037185">
    <property type="entry name" value="EmrE-like"/>
</dbReference>
<evidence type="ECO:0000256" key="5">
    <source>
        <dbReference type="ARBA" id="ARBA00023136"/>
    </source>
</evidence>
<keyword evidence="3 6" id="KW-0812">Transmembrane</keyword>
<keyword evidence="4 6" id="KW-1133">Transmembrane helix</keyword>
<dbReference type="EMBL" id="CP031222">
    <property type="protein sequence ID" value="AXI03601.1"/>
    <property type="molecule type" value="Genomic_DNA"/>
</dbReference>
<feature type="transmembrane region" description="Helical" evidence="6">
    <location>
        <begin position="275"/>
        <end position="295"/>
    </location>
</feature>
<feature type="domain" description="EamA" evidence="7">
    <location>
        <begin position="8"/>
        <end position="141"/>
    </location>
</feature>
<evidence type="ECO:0000256" key="1">
    <source>
        <dbReference type="ARBA" id="ARBA00004141"/>
    </source>
</evidence>
<evidence type="ECO:0000313" key="9">
    <source>
        <dbReference type="Proteomes" id="UP000253940"/>
    </source>
</evidence>
<dbReference type="GO" id="GO:0016020">
    <property type="term" value="C:membrane"/>
    <property type="evidence" value="ECO:0007669"/>
    <property type="project" value="UniProtKB-SubCell"/>
</dbReference>
<evidence type="ECO:0000256" key="4">
    <source>
        <dbReference type="ARBA" id="ARBA00022989"/>
    </source>
</evidence>
<evidence type="ECO:0000256" key="2">
    <source>
        <dbReference type="ARBA" id="ARBA00007362"/>
    </source>
</evidence>
<comment type="similarity">
    <text evidence="2">Belongs to the EamA transporter family.</text>
</comment>
<dbReference type="AlphaFoldDB" id="A0A345P8J2"/>
<feature type="transmembrane region" description="Helical" evidence="6">
    <location>
        <begin position="154"/>
        <end position="175"/>
    </location>
</feature>
<dbReference type="OrthoDB" id="4167046at2"/>
<proteinExistence type="inferred from homology"/>
<gene>
    <name evidence="8" type="ORF">HYN46_12635</name>
</gene>